<protein>
    <recommendedName>
        <fullName evidence="1">N-acetyltransferase domain-containing protein</fullName>
    </recommendedName>
</protein>
<dbReference type="AlphaFoldDB" id="A0A1W2AFG9"/>
<dbReference type="InterPro" id="IPR031165">
    <property type="entry name" value="GNAT_YJDJ"/>
</dbReference>
<proteinExistence type="predicted"/>
<dbReference type="EMBL" id="FWXR01000004">
    <property type="protein sequence ID" value="SMC59330.1"/>
    <property type="molecule type" value="Genomic_DNA"/>
</dbReference>
<dbReference type="PROSITE" id="PS51729">
    <property type="entry name" value="GNAT_YJDJ"/>
    <property type="match status" value="1"/>
</dbReference>
<dbReference type="PANTHER" id="PTHR31435:SF9">
    <property type="entry name" value="PROTEIN NATD1"/>
    <property type="match status" value="1"/>
</dbReference>
<dbReference type="CDD" id="cd04301">
    <property type="entry name" value="NAT_SF"/>
    <property type="match status" value="1"/>
</dbReference>
<evidence type="ECO:0000259" key="1">
    <source>
        <dbReference type="PROSITE" id="PS51729"/>
    </source>
</evidence>
<dbReference type="RefSeq" id="WP_170923194.1">
    <property type="nucleotide sequence ID" value="NZ_FWXR01000004.1"/>
</dbReference>
<evidence type="ECO:0000313" key="2">
    <source>
        <dbReference type="EMBL" id="SMC59330.1"/>
    </source>
</evidence>
<name>A0A1W2AFG9_9HYPH</name>
<dbReference type="InterPro" id="IPR016181">
    <property type="entry name" value="Acyl_CoA_acyltransferase"/>
</dbReference>
<dbReference type="PANTHER" id="PTHR31435">
    <property type="entry name" value="PROTEIN NATD1"/>
    <property type="match status" value="1"/>
</dbReference>
<dbReference type="Proteomes" id="UP000192656">
    <property type="component" value="Unassembled WGS sequence"/>
</dbReference>
<dbReference type="InterPro" id="IPR045057">
    <property type="entry name" value="Gcn5-rel_NAT"/>
</dbReference>
<organism evidence="2 3">
    <name type="scientific">Fulvimarina manganoxydans</name>
    <dbReference type="NCBI Taxonomy" id="937218"/>
    <lineage>
        <taxon>Bacteria</taxon>
        <taxon>Pseudomonadati</taxon>
        <taxon>Pseudomonadota</taxon>
        <taxon>Alphaproteobacteria</taxon>
        <taxon>Hyphomicrobiales</taxon>
        <taxon>Aurantimonadaceae</taxon>
        <taxon>Fulvimarina</taxon>
    </lineage>
</organism>
<gene>
    <name evidence="2" type="ORF">SAMN06297251_104140</name>
</gene>
<evidence type="ECO:0000313" key="3">
    <source>
        <dbReference type="Proteomes" id="UP000192656"/>
    </source>
</evidence>
<dbReference type="Gene3D" id="3.40.630.30">
    <property type="match status" value="1"/>
</dbReference>
<sequence length="97" mass="10809">MDDVTINRRGTGSDIVYTASRNGLLDEAVLHVEETTDGKLIADHTYVPGPLRGQGIAKRLVARLVEDARKAGLKIVPICRFVRDEKQKHPEWGDLFV</sequence>
<accession>A0A1W2AFG9</accession>
<dbReference type="STRING" id="937218.SAMN06297251_104140"/>
<feature type="domain" description="N-acetyltransferase" evidence="1">
    <location>
        <begin position="9"/>
        <end position="97"/>
    </location>
</feature>
<keyword evidence="3" id="KW-1185">Reference proteome</keyword>
<dbReference type="SUPFAM" id="SSF55729">
    <property type="entry name" value="Acyl-CoA N-acyltransferases (Nat)"/>
    <property type="match status" value="1"/>
</dbReference>
<dbReference type="Pfam" id="PF14542">
    <property type="entry name" value="Acetyltransf_CG"/>
    <property type="match status" value="1"/>
</dbReference>
<reference evidence="2 3" key="1">
    <citation type="submission" date="2017-04" db="EMBL/GenBank/DDBJ databases">
        <authorList>
            <person name="Afonso C.L."/>
            <person name="Miller P.J."/>
            <person name="Scott M.A."/>
            <person name="Spackman E."/>
            <person name="Goraichik I."/>
            <person name="Dimitrov K.M."/>
            <person name="Suarez D.L."/>
            <person name="Swayne D.E."/>
        </authorList>
    </citation>
    <scope>NUCLEOTIDE SEQUENCE [LARGE SCALE GENOMIC DNA]</scope>
    <source>
        <strain evidence="2 3">CGMCC 1.10972</strain>
    </source>
</reference>